<evidence type="ECO:0000313" key="1">
    <source>
        <dbReference type="EMBL" id="CAJ2502273.1"/>
    </source>
</evidence>
<protein>
    <submittedName>
        <fullName evidence="1">Uu.00g096670.m01.CDS01</fullName>
    </submittedName>
</protein>
<name>A0AAI8VCB9_9PEZI</name>
<comment type="caution">
    <text evidence="1">The sequence shown here is derived from an EMBL/GenBank/DDBJ whole genome shotgun (WGS) entry which is preliminary data.</text>
</comment>
<dbReference type="AlphaFoldDB" id="A0AAI8VCB9"/>
<dbReference type="EMBL" id="CAUWAG010000004">
    <property type="protein sequence ID" value="CAJ2502273.1"/>
    <property type="molecule type" value="Genomic_DNA"/>
</dbReference>
<sequence length="427" mass="47576">MSLETSTEDDVRGSEATSSCFLSIQGTPVKELVSHVLKTSCHGYCDPGLLSDSQLNARHRFVLLYLETPNVVDENHQIFLQQFMESLDKFFFEGNLTQSPIRPPVALVVHDEPCDFWQLLGQYQTGKIEMWPHFRLKYTPPGIRWSFDLGSLLSTLIHEMVHAYTLIFSDPESTSWIELYYEGGHGYAFHNMLDCISATITNWHPLLAIPDLKYTEYRISSQVLHATQLVHLAKPDDDSAAYSSSKPEQEWRGIPSFETSGRKKYTFGTRGAAVLEVLKSRKPRFISVLKELVLGRGDSRSRFRSTGSAVDVASLRIKEEQVLVRDAVPALAVRDSRRARLAGPHPREAAARLEAGDDVALHAQELPSRAGVIEDSVCHRVAVLGQREVAERFGDAGGVPAVGAVVVERHLDPLAGSSQFPEIGLQR</sequence>
<dbReference type="Proteomes" id="UP001295740">
    <property type="component" value="Unassembled WGS sequence"/>
</dbReference>
<reference evidence="1" key="1">
    <citation type="submission" date="2023-10" db="EMBL/GenBank/DDBJ databases">
        <authorList>
            <person name="Hackl T."/>
        </authorList>
    </citation>
    <scope>NUCLEOTIDE SEQUENCE</scope>
</reference>
<gene>
    <name evidence="1" type="ORF">KHLLAP_LOCUS2741</name>
</gene>
<proteinExistence type="predicted"/>
<accession>A0AAI8VCB9</accession>
<evidence type="ECO:0000313" key="2">
    <source>
        <dbReference type="Proteomes" id="UP001295740"/>
    </source>
</evidence>
<keyword evidence="2" id="KW-1185">Reference proteome</keyword>
<organism evidence="1 2">
    <name type="scientific">Anthostomella pinea</name>
    <dbReference type="NCBI Taxonomy" id="933095"/>
    <lineage>
        <taxon>Eukaryota</taxon>
        <taxon>Fungi</taxon>
        <taxon>Dikarya</taxon>
        <taxon>Ascomycota</taxon>
        <taxon>Pezizomycotina</taxon>
        <taxon>Sordariomycetes</taxon>
        <taxon>Xylariomycetidae</taxon>
        <taxon>Xylariales</taxon>
        <taxon>Xylariaceae</taxon>
        <taxon>Anthostomella</taxon>
    </lineage>
</organism>